<feature type="chain" id="PRO_5011647891" description="Lipocalin-like domain-containing protein" evidence="1">
    <location>
        <begin position="26"/>
        <end position="135"/>
    </location>
</feature>
<evidence type="ECO:0000313" key="3">
    <source>
        <dbReference type="Proteomes" id="UP000199029"/>
    </source>
</evidence>
<dbReference type="Proteomes" id="UP000199029">
    <property type="component" value="Unassembled WGS sequence"/>
</dbReference>
<evidence type="ECO:0008006" key="4">
    <source>
        <dbReference type="Google" id="ProtNLM"/>
    </source>
</evidence>
<gene>
    <name evidence="2" type="ORF">SAMN04515668_2471</name>
</gene>
<feature type="signal peptide" evidence="1">
    <location>
        <begin position="1"/>
        <end position="25"/>
    </location>
</feature>
<dbReference type="OrthoDB" id="886517at2"/>
<name>A0A1I5YVK0_HYMAR</name>
<protein>
    <recommendedName>
        <fullName evidence="4">Lipocalin-like domain-containing protein</fullName>
    </recommendedName>
</protein>
<accession>A0A1I5YVK0</accession>
<dbReference type="RefSeq" id="WP_092673369.1">
    <property type="nucleotide sequence ID" value="NZ_FOXS01000003.1"/>
</dbReference>
<sequence>MKQHPTTFLLLAVVALGLVSCKKNADLATGLVGTWKLTSREECYCPAGQVYDETVTFTATSFTFFKDGLVVSQGTYAQGTAAPCGTTAPVPVLALTDVVSQSLEVPFTLDNQKLVLDYRNRCISDSPVDTYQRVP</sequence>
<evidence type="ECO:0000313" key="2">
    <source>
        <dbReference type="EMBL" id="SFQ48140.1"/>
    </source>
</evidence>
<evidence type="ECO:0000256" key="1">
    <source>
        <dbReference type="SAM" id="SignalP"/>
    </source>
</evidence>
<proteinExistence type="predicted"/>
<organism evidence="2 3">
    <name type="scientific">Hymenobacter arizonensis</name>
    <name type="common">Siccationidurans arizonensis</name>
    <dbReference type="NCBI Taxonomy" id="1227077"/>
    <lineage>
        <taxon>Bacteria</taxon>
        <taxon>Pseudomonadati</taxon>
        <taxon>Bacteroidota</taxon>
        <taxon>Cytophagia</taxon>
        <taxon>Cytophagales</taxon>
        <taxon>Hymenobacteraceae</taxon>
        <taxon>Hymenobacter</taxon>
    </lineage>
</organism>
<keyword evidence="1" id="KW-0732">Signal</keyword>
<dbReference type="AlphaFoldDB" id="A0A1I5YVK0"/>
<dbReference type="STRING" id="1227077.SAMN04515668_2471"/>
<keyword evidence="3" id="KW-1185">Reference proteome</keyword>
<reference evidence="3" key="1">
    <citation type="submission" date="2016-10" db="EMBL/GenBank/DDBJ databases">
        <authorList>
            <person name="Varghese N."/>
            <person name="Submissions S."/>
        </authorList>
    </citation>
    <scope>NUCLEOTIDE SEQUENCE [LARGE SCALE GENOMIC DNA]</scope>
    <source>
        <strain evidence="3">OR362-8,ATCC BAA-1266,JCM 13504</strain>
    </source>
</reference>
<dbReference type="PROSITE" id="PS51257">
    <property type="entry name" value="PROKAR_LIPOPROTEIN"/>
    <property type="match status" value="1"/>
</dbReference>
<dbReference type="EMBL" id="FOXS01000003">
    <property type="protein sequence ID" value="SFQ48140.1"/>
    <property type="molecule type" value="Genomic_DNA"/>
</dbReference>